<reference evidence="1" key="1">
    <citation type="submission" date="2021-06" db="EMBL/GenBank/DDBJ databases">
        <authorList>
            <person name="Kallberg Y."/>
            <person name="Tangrot J."/>
            <person name="Rosling A."/>
        </authorList>
    </citation>
    <scope>NUCLEOTIDE SEQUENCE</scope>
    <source>
        <strain evidence="1">MA453B</strain>
    </source>
</reference>
<organism evidence="1 2">
    <name type="scientific">Dentiscutata erythropus</name>
    <dbReference type="NCBI Taxonomy" id="1348616"/>
    <lineage>
        <taxon>Eukaryota</taxon>
        <taxon>Fungi</taxon>
        <taxon>Fungi incertae sedis</taxon>
        <taxon>Mucoromycota</taxon>
        <taxon>Glomeromycotina</taxon>
        <taxon>Glomeromycetes</taxon>
        <taxon>Diversisporales</taxon>
        <taxon>Gigasporaceae</taxon>
        <taxon>Dentiscutata</taxon>
    </lineage>
</organism>
<name>A0A9N9KEI0_9GLOM</name>
<comment type="caution">
    <text evidence="1">The sequence shown here is derived from an EMBL/GenBank/DDBJ whole genome shotgun (WGS) entry which is preliminary data.</text>
</comment>
<feature type="non-terminal residue" evidence="1">
    <location>
        <position position="1"/>
    </location>
</feature>
<feature type="non-terminal residue" evidence="1">
    <location>
        <position position="59"/>
    </location>
</feature>
<dbReference type="AlphaFoldDB" id="A0A9N9KEI0"/>
<sequence length="59" mass="7115">LIDIEKYLINFEKRLTDFNLPMADHDLEGITEEEKNINDRIFNEEHYSINEIDEFLANE</sequence>
<dbReference type="Proteomes" id="UP000789405">
    <property type="component" value="Unassembled WGS sequence"/>
</dbReference>
<gene>
    <name evidence="1" type="ORF">DERYTH_LOCUS27569</name>
</gene>
<proteinExistence type="predicted"/>
<protein>
    <submittedName>
        <fullName evidence="1">17387_t:CDS:1</fullName>
    </submittedName>
</protein>
<keyword evidence="2" id="KW-1185">Reference proteome</keyword>
<evidence type="ECO:0000313" key="1">
    <source>
        <dbReference type="EMBL" id="CAG8823805.1"/>
    </source>
</evidence>
<evidence type="ECO:0000313" key="2">
    <source>
        <dbReference type="Proteomes" id="UP000789405"/>
    </source>
</evidence>
<dbReference type="EMBL" id="CAJVPY010063929">
    <property type="protein sequence ID" value="CAG8823805.1"/>
    <property type="molecule type" value="Genomic_DNA"/>
</dbReference>
<accession>A0A9N9KEI0</accession>